<dbReference type="Proteomes" id="UP000249082">
    <property type="component" value="Unassembled WGS sequence"/>
</dbReference>
<sequence>MMVLNWALAIMVKGFVEKPPLHSVSVFVRVARGCLGNFSQEREQLSKRYWSSASGEGCSTTFVEVADGSIMSCLDKYNSKLTSAPPCILPALA</sequence>
<proteinExistence type="predicted"/>
<gene>
    <name evidence="1" type="ORF">DI555_21235</name>
</gene>
<evidence type="ECO:0000313" key="1">
    <source>
        <dbReference type="EMBL" id="PZQ51174.1"/>
    </source>
</evidence>
<dbReference type="EMBL" id="QFPX01000026">
    <property type="protein sequence ID" value="PZQ51174.1"/>
    <property type="molecule type" value="Genomic_DNA"/>
</dbReference>
<accession>A0A2W5NDI0</accession>
<name>A0A2W5NDI0_9SPHN</name>
<reference evidence="1 2" key="1">
    <citation type="submission" date="2017-08" db="EMBL/GenBank/DDBJ databases">
        <title>Infants hospitalized years apart are colonized by the same room-sourced microbial strains.</title>
        <authorList>
            <person name="Brooks B."/>
            <person name="Olm M.R."/>
            <person name="Firek B.A."/>
            <person name="Baker R."/>
            <person name="Thomas B.C."/>
            <person name="Morowitz M.J."/>
            <person name="Banfield J.F."/>
        </authorList>
    </citation>
    <scope>NUCLEOTIDE SEQUENCE [LARGE SCALE GENOMIC DNA]</scope>
    <source>
        <strain evidence="1">S2_005_002_R2_33</strain>
    </source>
</reference>
<organism evidence="1 2">
    <name type="scientific">Novosphingobium pentaromativorans</name>
    <dbReference type="NCBI Taxonomy" id="205844"/>
    <lineage>
        <taxon>Bacteria</taxon>
        <taxon>Pseudomonadati</taxon>
        <taxon>Pseudomonadota</taxon>
        <taxon>Alphaproteobacteria</taxon>
        <taxon>Sphingomonadales</taxon>
        <taxon>Sphingomonadaceae</taxon>
        <taxon>Novosphingobium</taxon>
    </lineage>
</organism>
<comment type="caution">
    <text evidence="1">The sequence shown here is derived from an EMBL/GenBank/DDBJ whole genome shotgun (WGS) entry which is preliminary data.</text>
</comment>
<protein>
    <submittedName>
        <fullName evidence="1">Uncharacterized protein</fullName>
    </submittedName>
</protein>
<dbReference type="AlphaFoldDB" id="A0A2W5NDI0"/>
<evidence type="ECO:0000313" key="2">
    <source>
        <dbReference type="Proteomes" id="UP000249082"/>
    </source>
</evidence>